<dbReference type="Proteomes" id="UP001055303">
    <property type="component" value="Unassembled WGS sequence"/>
</dbReference>
<dbReference type="AlphaFoldDB" id="A0A564FU96"/>
<reference evidence="1" key="3">
    <citation type="submission" date="2021-08" db="EMBL/GenBank/DDBJ databases">
        <authorList>
            <person name="Tani A."/>
            <person name="Ola A."/>
            <person name="Ogura Y."/>
            <person name="Katsura K."/>
            <person name="Hayashi T."/>
        </authorList>
    </citation>
    <scope>NUCLEOTIDE SEQUENCE</scope>
    <source>
        <strain evidence="1">DSM 22415</strain>
    </source>
</reference>
<organism evidence="2 3">
    <name type="scientific">Methylobacterium dankookense</name>
    <dbReference type="NCBI Taxonomy" id="560405"/>
    <lineage>
        <taxon>Bacteria</taxon>
        <taxon>Pseudomonadati</taxon>
        <taxon>Pseudomonadota</taxon>
        <taxon>Alphaproteobacteria</taxon>
        <taxon>Hyphomicrobiales</taxon>
        <taxon>Methylobacteriaceae</taxon>
        <taxon>Methylobacterium</taxon>
    </lineage>
</organism>
<dbReference type="EMBL" id="CABFVH010000003">
    <property type="protein sequence ID" value="VUF11250.1"/>
    <property type="molecule type" value="Genomic_DNA"/>
</dbReference>
<evidence type="ECO:0000313" key="1">
    <source>
        <dbReference type="EMBL" id="GJD57454.1"/>
    </source>
</evidence>
<protein>
    <submittedName>
        <fullName evidence="2">Uncharacterized protein</fullName>
    </submittedName>
</protein>
<evidence type="ECO:0000313" key="4">
    <source>
        <dbReference type="Proteomes" id="UP001055303"/>
    </source>
</evidence>
<evidence type="ECO:0000313" key="2">
    <source>
        <dbReference type="EMBL" id="VUF11250.1"/>
    </source>
</evidence>
<name>A0A564FU96_9HYPH</name>
<gene>
    <name evidence="1" type="ORF">IFDJLNFL_3355</name>
    <name evidence="2" type="ORF">MTDSW087_00927</name>
</gene>
<reference evidence="1" key="2">
    <citation type="journal article" date="2021" name="Front. Microbiol.">
        <title>Comprehensive Comparative Genomics and Phenotyping of Methylobacterium Species.</title>
        <authorList>
            <person name="Alessa O."/>
            <person name="Ogura Y."/>
            <person name="Fujitani Y."/>
            <person name="Takami H."/>
            <person name="Hayashi T."/>
            <person name="Sahin N."/>
            <person name="Tani A."/>
        </authorList>
    </citation>
    <scope>NUCLEOTIDE SEQUENCE</scope>
    <source>
        <strain evidence="1">DSM 22415</strain>
    </source>
</reference>
<evidence type="ECO:0000313" key="3">
    <source>
        <dbReference type="Proteomes" id="UP000401717"/>
    </source>
</evidence>
<sequence length="53" mass="5557">MIVPETWPTAKGAGDTTIEFMNENAFNVRAQNAKENGGWYGAGATAAQPEAAT</sequence>
<keyword evidence="4" id="KW-1185">Reference proteome</keyword>
<dbReference type="Proteomes" id="UP000401717">
    <property type="component" value="Unassembled WGS sequence"/>
</dbReference>
<dbReference type="EMBL" id="BPQI01000102">
    <property type="protein sequence ID" value="GJD57454.1"/>
    <property type="molecule type" value="Genomic_DNA"/>
</dbReference>
<proteinExistence type="predicted"/>
<accession>A0A564FU96</accession>
<reference evidence="2 3" key="1">
    <citation type="submission" date="2019-06" db="EMBL/GenBank/DDBJ databases">
        <authorList>
            <person name="Rodrigo-Torres L."/>
            <person name="Arahal R. D."/>
            <person name="Lucena T."/>
        </authorList>
    </citation>
    <scope>NUCLEOTIDE SEQUENCE [LARGE SCALE GENOMIC DNA]</scope>
    <source>
        <strain evidence="2 3">SW08-7</strain>
    </source>
</reference>